<evidence type="ECO:0000313" key="3">
    <source>
        <dbReference type="Proteomes" id="UP000011602"/>
    </source>
</evidence>
<dbReference type="eggNOG" id="arCOG03926">
    <property type="taxonomic scope" value="Archaea"/>
</dbReference>
<dbReference type="AlphaFoldDB" id="L9XG95"/>
<reference evidence="2 3" key="1">
    <citation type="journal article" date="2014" name="PLoS Genet.">
        <title>Phylogenetically driven sequencing of extremely halophilic archaea reveals strategies for static and dynamic osmo-response.</title>
        <authorList>
            <person name="Becker E.A."/>
            <person name="Seitzer P.M."/>
            <person name="Tritt A."/>
            <person name="Larsen D."/>
            <person name="Krusor M."/>
            <person name="Yao A.I."/>
            <person name="Wu D."/>
            <person name="Madern D."/>
            <person name="Eisen J.A."/>
            <person name="Darling A.E."/>
            <person name="Facciotti M.T."/>
        </authorList>
    </citation>
    <scope>NUCLEOTIDE SEQUENCE [LARGE SCALE GENOMIC DNA]</scope>
    <source>
        <strain evidence="2 3">JCM 12255</strain>
    </source>
</reference>
<feature type="transmembrane region" description="Helical" evidence="1">
    <location>
        <begin position="12"/>
        <end position="35"/>
    </location>
</feature>
<sequence length="166" mass="17848">MIRTPDHETDRGLSVALTHSLTIGITTVLIAMLLMTGGTMLDSERERSTEVALETVGERLAGEIDNVDRIANGSETADDVSLEVEHPRTITNSGYTVVLHETCSDDEAPLIDDSTSCLELASDGEDVTVYVPFETHEGIDPDATAEGGVIEVYLEDGAISIREADR</sequence>
<accession>L9XG95</accession>
<dbReference type="Proteomes" id="UP000011602">
    <property type="component" value="Unassembled WGS sequence"/>
</dbReference>
<proteinExistence type="predicted"/>
<protein>
    <recommendedName>
        <fullName evidence="4">Flagellin</fullName>
    </recommendedName>
</protein>
<gene>
    <name evidence="2" type="ORF">C493_03592</name>
</gene>
<evidence type="ECO:0000256" key="1">
    <source>
        <dbReference type="SAM" id="Phobius"/>
    </source>
</evidence>
<keyword evidence="1" id="KW-0472">Membrane</keyword>
<evidence type="ECO:0000313" key="2">
    <source>
        <dbReference type="EMBL" id="ELY60754.1"/>
    </source>
</evidence>
<evidence type="ECO:0008006" key="4">
    <source>
        <dbReference type="Google" id="ProtNLM"/>
    </source>
</evidence>
<organism evidence="2 3">
    <name type="scientific">Natronolimnohabitans innermongolicus JCM 12255</name>
    <dbReference type="NCBI Taxonomy" id="1227499"/>
    <lineage>
        <taxon>Archaea</taxon>
        <taxon>Methanobacteriati</taxon>
        <taxon>Methanobacteriota</taxon>
        <taxon>Stenosarchaea group</taxon>
        <taxon>Halobacteria</taxon>
        <taxon>Halobacteriales</taxon>
        <taxon>Natrialbaceae</taxon>
        <taxon>Natronolimnohabitans</taxon>
    </lineage>
</organism>
<dbReference type="InterPro" id="IPR055690">
    <property type="entry name" value="DUF7266"/>
</dbReference>
<dbReference type="PATRIC" id="fig|1227499.3.peg.740"/>
<dbReference type="STRING" id="1227499.C493_03592"/>
<keyword evidence="1" id="KW-1133">Transmembrane helix</keyword>
<dbReference type="EMBL" id="AOHZ01000017">
    <property type="protein sequence ID" value="ELY60754.1"/>
    <property type="molecule type" value="Genomic_DNA"/>
</dbReference>
<keyword evidence="1" id="KW-0812">Transmembrane</keyword>
<dbReference type="Pfam" id="PF23928">
    <property type="entry name" value="DUF7266"/>
    <property type="match status" value="1"/>
</dbReference>
<dbReference type="RefSeq" id="WP_007258027.1">
    <property type="nucleotide sequence ID" value="NZ_AOHZ01000017.1"/>
</dbReference>
<name>L9XG95_9EURY</name>
<keyword evidence="3" id="KW-1185">Reference proteome</keyword>
<comment type="caution">
    <text evidence="2">The sequence shown here is derived from an EMBL/GenBank/DDBJ whole genome shotgun (WGS) entry which is preliminary data.</text>
</comment>
<dbReference type="OrthoDB" id="226715at2157"/>